<dbReference type="InterPro" id="IPR029039">
    <property type="entry name" value="Flavoprotein-like_sf"/>
</dbReference>
<reference evidence="2" key="1">
    <citation type="journal article" date="2021" name="PeerJ">
        <title>Extensive microbial diversity within the chicken gut microbiome revealed by metagenomics and culture.</title>
        <authorList>
            <person name="Gilroy R."/>
            <person name="Ravi A."/>
            <person name="Getino M."/>
            <person name="Pursley I."/>
            <person name="Horton D.L."/>
            <person name="Alikhan N.F."/>
            <person name="Baker D."/>
            <person name="Gharbi K."/>
            <person name="Hall N."/>
            <person name="Watson M."/>
            <person name="Adriaenssens E.M."/>
            <person name="Foster-Nyarko E."/>
            <person name="Jarju S."/>
            <person name="Secka A."/>
            <person name="Antonio M."/>
            <person name="Oren A."/>
            <person name="Chaudhuri R.R."/>
            <person name="La Ragione R."/>
            <person name="Hildebrand F."/>
            <person name="Pallen M.J."/>
        </authorList>
    </citation>
    <scope>NUCLEOTIDE SEQUENCE</scope>
    <source>
        <strain evidence="2">CHK165-2605</strain>
    </source>
</reference>
<dbReference type="GO" id="GO:0016651">
    <property type="term" value="F:oxidoreductase activity, acting on NAD(P)H"/>
    <property type="evidence" value="ECO:0007669"/>
    <property type="project" value="UniProtKB-ARBA"/>
</dbReference>
<evidence type="ECO:0000313" key="3">
    <source>
        <dbReference type="Proteomes" id="UP000823895"/>
    </source>
</evidence>
<reference evidence="2" key="2">
    <citation type="submission" date="2021-04" db="EMBL/GenBank/DDBJ databases">
        <authorList>
            <person name="Gilroy R."/>
        </authorList>
    </citation>
    <scope>NUCLEOTIDE SEQUENCE</scope>
    <source>
        <strain evidence="2">CHK165-2605</strain>
    </source>
</reference>
<sequence length="163" mass="18585">MKGNILIICYSYSGKTRGIAEMIEKQTGGIRSQIYPRQPYPADFEQLLSQVRWEIRTGNYPSLLPVTERADKYDIVFAGSPNWCGTIAPPLTAWLKENNMEGKILLPFFSHCGGEDKGMERAVRDLCPEAKIGSSLYVLENRRENLQDMVQAWLEQNFPENHS</sequence>
<dbReference type="PANTHER" id="PTHR39201">
    <property type="entry name" value="EXPORTED PROTEIN-RELATED"/>
    <property type="match status" value="1"/>
</dbReference>
<gene>
    <name evidence="2" type="ORF">H9756_00865</name>
</gene>
<protein>
    <submittedName>
        <fullName evidence="2">Flavodoxin</fullName>
    </submittedName>
</protein>
<dbReference type="Proteomes" id="UP000823895">
    <property type="component" value="Unassembled WGS sequence"/>
</dbReference>
<dbReference type="GO" id="GO:0010181">
    <property type="term" value="F:FMN binding"/>
    <property type="evidence" value="ECO:0007669"/>
    <property type="project" value="InterPro"/>
</dbReference>
<dbReference type="PANTHER" id="PTHR39201:SF1">
    <property type="entry name" value="FLAVODOXIN-LIKE DOMAIN-CONTAINING PROTEIN"/>
    <property type="match status" value="1"/>
</dbReference>
<accession>A0A9D2P2F6</accession>
<dbReference type="AlphaFoldDB" id="A0A9D2P2F6"/>
<proteinExistence type="predicted"/>
<dbReference type="SUPFAM" id="SSF52218">
    <property type="entry name" value="Flavoproteins"/>
    <property type="match status" value="1"/>
</dbReference>
<dbReference type="Pfam" id="PF12682">
    <property type="entry name" value="Flavodoxin_4"/>
    <property type="match status" value="1"/>
</dbReference>
<evidence type="ECO:0000259" key="1">
    <source>
        <dbReference type="Pfam" id="PF12682"/>
    </source>
</evidence>
<evidence type="ECO:0000313" key="2">
    <source>
        <dbReference type="EMBL" id="HJC42229.1"/>
    </source>
</evidence>
<feature type="domain" description="Flavodoxin-like" evidence="1">
    <location>
        <begin position="5"/>
        <end position="155"/>
    </location>
</feature>
<name>A0A9D2P2F6_9FIRM</name>
<dbReference type="EMBL" id="DWWI01000017">
    <property type="protein sequence ID" value="HJC42229.1"/>
    <property type="molecule type" value="Genomic_DNA"/>
</dbReference>
<dbReference type="InterPro" id="IPR008254">
    <property type="entry name" value="Flavodoxin/NO_synth"/>
</dbReference>
<dbReference type="Gene3D" id="3.40.50.360">
    <property type="match status" value="1"/>
</dbReference>
<comment type="caution">
    <text evidence="2">The sequence shown here is derived from an EMBL/GenBank/DDBJ whole genome shotgun (WGS) entry which is preliminary data.</text>
</comment>
<organism evidence="2 3">
    <name type="scientific">Candidatus Mediterraneibacter gallistercoris</name>
    <dbReference type="NCBI Taxonomy" id="2838671"/>
    <lineage>
        <taxon>Bacteria</taxon>
        <taxon>Bacillati</taxon>
        <taxon>Bacillota</taxon>
        <taxon>Clostridia</taxon>
        <taxon>Lachnospirales</taxon>
        <taxon>Lachnospiraceae</taxon>
        <taxon>Mediterraneibacter</taxon>
    </lineage>
</organism>